<dbReference type="GO" id="GO:0016853">
    <property type="term" value="F:isomerase activity"/>
    <property type="evidence" value="ECO:0007669"/>
    <property type="project" value="UniProtKB-KW"/>
</dbReference>
<name>A0A518HJ43_9BACT</name>
<evidence type="ECO:0000313" key="3">
    <source>
        <dbReference type="Proteomes" id="UP000319004"/>
    </source>
</evidence>
<organism evidence="2 3">
    <name type="scientific">Stieleria neptunia</name>
    <dbReference type="NCBI Taxonomy" id="2527979"/>
    <lineage>
        <taxon>Bacteria</taxon>
        <taxon>Pseudomonadati</taxon>
        <taxon>Planctomycetota</taxon>
        <taxon>Planctomycetia</taxon>
        <taxon>Pirellulales</taxon>
        <taxon>Pirellulaceae</taxon>
        <taxon>Stieleria</taxon>
    </lineage>
</organism>
<gene>
    <name evidence="2" type="primary">iolI_1</name>
    <name evidence="2" type="ORF">Enr13x_06690</name>
</gene>
<accession>A0A518HJ43</accession>
<reference evidence="2 3" key="1">
    <citation type="submission" date="2019-03" db="EMBL/GenBank/DDBJ databases">
        <title>Deep-cultivation of Planctomycetes and their phenomic and genomic characterization uncovers novel biology.</title>
        <authorList>
            <person name="Wiegand S."/>
            <person name="Jogler M."/>
            <person name="Boedeker C."/>
            <person name="Pinto D."/>
            <person name="Vollmers J."/>
            <person name="Rivas-Marin E."/>
            <person name="Kohn T."/>
            <person name="Peeters S.H."/>
            <person name="Heuer A."/>
            <person name="Rast P."/>
            <person name="Oberbeckmann S."/>
            <person name="Bunk B."/>
            <person name="Jeske O."/>
            <person name="Meyerdierks A."/>
            <person name="Storesund J.E."/>
            <person name="Kallscheuer N."/>
            <person name="Luecker S."/>
            <person name="Lage O.M."/>
            <person name="Pohl T."/>
            <person name="Merkel B.J."/>
            <person name="Hornburger P."/>
            <person name="Mueller R.-W."/>
            <person name="Bruemmer F."/>
            <person name="Labrenz M."/>
            <person name="Spormann A.M."/>
            <person name="Op den Camp H."/>
            <person name="Overmann J."/>
            <person name="Amann R."/>
            <person name="Jetten M.S.M."/>
            <person name="Mascher T."/>
            <person name="Medema M.H."/>
            <person name="Devos D.P."/>
            <person name="Kaster A.-K."/>
            <person name="Ovreas L."/>
            <person name="Rohde M."/>
            <person name="Galperin M.Y."/>
            <person name="Jogler C."/>
        </authorList>
    </citation>
    <scope>NUCLEOTIDE SEQUENCE [LARGE SCALE GENOMIC DNA]</scope>
    <source>
        <strain evidence="2 3">Enr13</strain>
    </source>
</reference>
<dbReference type="InterPro" id="IPR013022">
    <property type="entry name" value="Xyl_isomerase-like_TIM-brl"/>
</dbReference>
<dbReference type="PANTHER" id="PTHR12110:SF21">
    <property type="entry name" value="XYLOSE ISOMERASE-LIKE TIM BARREL DOMAIN-CONTAINING PROTEIN"/>
    <property type="match status" value="1"/>
</dbReference>
<dbReference type="Proteomes" id="UP000319004">
    <property type="component" value="Chromosome"/>
</dbReference>
<dbReference type="InterPro" id="IPR036237">
    <property type="entry name" value="Xyl_isomerase-like_sf"/>
</dbReference>
<evidence type="ECO:0000259" key="1">
    <source>
        <dbReference type="Pfam" id="PF01261"/>
    </source>
</evidence>
<evidence type="ECO:0000313" key="2">
    <source>
        <dbReference type="EMBL" id="QDV40833.1"/>
    </source>
</evidence>
<keyword evidence="3" id="KW-1185">Reference proteome</keyword>
<keyword evidence="2" id="KW-0413">Isomerase</keyword>
<protein>
    <submittedName>
        <fullName evidence="2">Inosose isomerase</fullName>
        <ecNumber evidence="2">5.3.99.-</ecNumber>
    </submittedName>
</protein>
<sequence>MASLALPFVANRLIAEDRESTPTIGFGFGTYGMKTLETAEAIRVCAEIGYDGIELALMNGWPTEPALLNQRDRAEIRQQLRDLKLSVPSLLESLPCLRTDQQHAENLERLKRATELAHDLAPESPPVVQSIVAGKTDRWEQTKGRLVDQLSDWAEVGRVSETVVCFKPHASHAVHTPERALWVHHQVDSPWLKVVYDYSHFYLEGLSLAASLKQLLPITAYVQVKDSRGTPAKHEYLLPGDGETDYRELLTVLKHAGYSGFVNVEVSSHVHRKLDYEPIETAELCYRRLAPLFETLGILRPKVA</sequence>
<dbReference type="InterPro" id="IPR050312">
    <property type="entry name" value="IolE/XylAMocC-like"/>
</dbReference>
<dbReference type="SUPFAM" id="SSF51658">
    <property type="entry name" value="Xylose isomerase-like"/>
    <property type="match status" value="1"/>
</dbReference>
<dbReference type="Gene3D" id="3.20.20.150">
    <property type="entry name" value="Divalent-metal-dependent TIM barrel enzymes"/>
    <property type="match status" value="1"/>
</dbReference>
<dbReference type="EMBL" id="CP037423">
    <property type="protein sequence ID" value="QDV40833.1"/>
    <property type="molecule type" value="Genomic_DNA"/>
</dbReference>
<dbReference type="Pfam" id="PF01261">
    <property type="entry name" value="AP_endonuc_2"/>
    <property type="match status" value="1"/>
</dbReference>
<dbReference type="KEGG" id="snep:Enr13x_06690"/>
<dbReference type="EC" id="5.3.99.-" evidence="2"/>
<dbReference type="AlphaFoldDB" id="A0A518HJ43"/>
<proteinExistence type="predicted"/>
<feature type="domain" description="Xylose isomerase-like TIM barrel" evidence="1">
    <location>
        <begin position="43"/>
        <end position="270"/>
    </location>
</feature>
<dbReference type="PANTHER" id="PTHR12110">
    <property type="entry name" value="HYDROXYPYRUVATE ISOMERASE"/>
    <property type="match status" value="1"/>
</dbReference>